<dbReference type="Proteomes" id="UP000178086">
    <property type="component" value="Unassembled WGS sequence"/>
</dbReference>
<feature type="coiled-coil region" evidence="10">
    <location>
        <begin position="83"/>
        <end position="112"/>
    </location>
</feature>
<proteinExistence type="inferred from homology"/>
<dbReference type="Pfam" id="PF02823">
    <property type="entry name" value="ATP-synt_DE_N"/>
    <property type="match status" value="1"/>
</dbReference>
<evidence type="ECO:0000256" key="2">
    <source>
        <dbReference type="ARBA" id="ARBA00005712"/>
    </source>
</evidence>
<comment type="subunit">
    <text evidence="8 9">F-type ATPases have 2 components, CF(1) - the catalytic core - and CF(0) - the membrane proton channel. CF(1) has five subunits: alpha(3), beta(3), gamma(1), delta(1), epsilon(1). CF(0) has three main subunits: a, b and c.</text>
</comment>
<dbReference type="Pfam" id="PF00401">
    <property type="entry name" value="ATP-synt_DE"/>
    <property type="match status" value="1"/>
</dbReference>
<comment type="subcellular location">
    <subcellularLocation>
        <location evidence="8">Cell membrane</location>
        <topology evidence="8">Peripheral membrane protein</topology>
    </subcellularLocation>
    <subcellularLocation>
        <location evidence="1">Endomembrane system</location>
        <topology evidence="1">Peripheral membrane protein</topology>
    </subcellularLocation>
</comment>
<dbReference type="NCBIfam" id="TIGR01216">
    <property type="entry name" value="ATP_synt_epsi"/>
    <property type="match status" value="1"/>
</dbReference>
<comment type="function">
    <text evidence="8">Produces ATP from ADP in the presence of a proton gradient across the membrane.</text>
</comment>
<dbReference type="PANTHER" id="PTHR13822">
    <property type="entry name" value="ATP SYNTHASE DELTA/EPSILON CHAIN"/>
    <property type="match status" value="1"/>
</dbReference>
<feature type="domain" description="ATP synthase F1 complex delta/epsilon subunit N-terminal" evidence="12">
    <location>
        <begin position="8"/>
        <end position="84"/>
    </location>
</feature>
<evidence type="ECO:0000259" key="11">
    <source>
        <dbReference type="Pfam" id="PF00401"/>
    </source>
</evidence>
<accession>A0A1F2UMV0</accession>
<dbReference type="InterPro" id="IPR020546">
    <property type="entry name" value="ATP_synth_F1_dsu/esu_N"/>
</dbReference>
<dbReference type="Gene3D" id="2.60.15.10">
    <property type="entry name" value="F0F1 ATP synthase delta/epsilon subunit, N-terminal"/>
    <property type="match status" value="1"/>
</dbReference>
<dbReference type="SUPFAM" id="SSF51344">
    <property type="entry name" value="Epsilon subunit of F1F0-ATP synthase N-terminal domain"/>
    <property type="match status" value="1"/>
</dbReference>
<evidence type="ECO:0000256" key="4">
    <source>
        <dbReference type="ARBA" id="ARBA00023065"/>
    </source>
</evidence>
<dbReference type="GO" id="GO:0005524">
    <property type="term" value="F:ATP binding"/>
    <property type="evidence" value="ECO:0007669"/>
    <property type="project" value="UniProtKB-UniRule"/>
</dbReference>
<dbReference type="AlphaFoldDB" id="A0A1F2UMV0"/>
<dbReference type="GO" id="GO:0012505">
    <property type="term" value="C:endomembrane system"/>
    <property type="evidence" value="ECO:0007669"/>
    <property type="project" value="UniProtKB-SubCell"/>
</dbReference>
<dbReference type="InterPro" id="IPR020547">
    <property type="entry name" value="ATP_synth_F1_esu_C"/>
</dbReference>
<dbReference type="PANTHER" id="PTHR13822:SF10">
    <property type="entry name" value="ATP SYNTHASE EPSILON CHAIN, CHLOROPLASTIC"/>
    <property type="match status" value="1"/>
</dbReference>
<comment type="caution">
    <text evidence="13">The sequence shown here is derived from an EMBL/GenBank/DDBJ whole genome shotgun (WGS) entry which is preliminary data.</text>
</comment>
<evidence type="ECO:0000256" key="10">
    <source>
        <dbReference type="SAM" id="Coils"/>
    </source>
</evidence>
<feature type="domain" description="ATP synthase epsilon subunit C-terminal" evidence="11">
    <location>
        <begin position="89"/>
        <end position="134"/>
    </location>
</feature>
<evidence type="ECO:0000256" key="6">
    <source>
        <dbReference type="ARBA" id="ARBA00023196"/>
    </source>
</evidence>
<evidence type="ECO:0000256" key="9">
    <source>
        <dbReference type="RuleBase" id="RU003656"/>
    </source>
</evidence>
<comment type="similarity">
    <text evidence="2 8 9">Belongs to the ATPase epsilon chain family.</text>
</comment>
<dbReference type="EMBL" id="MELI01000110">
    <property type="protein sequence ID" value="OFW31853.1"/>
    <property type="molecule type" value="Genomic_DNA"/>
</dbReference>
<name>A0A1F2UMV0_9ACTN</name>
<evidence type="ECO:0000256" key="1">
    <source>
        <dbReference type="ARBA" id="ARBA00004184"/>
    </source>
</evidence>
<dbReference type="GO" id="GO:0046933">
    <property type="term" value="F:proton-transporting ATP synthase activity, rotational mechanism"/>
    <property type="evidence" value="ECO:0007669"/>
    <property type="project" value="UniProtKB-UniRule"/>
</dbReference>
<keyword evidence="3 8" id="KW-0813">Transport</keyword>
<organism evidence="13 14">
    <name type="scientific">Candidatus Aquicultor primus</name>
    <dbReference type="NCBI Taxonomy" id="1797195"/>
    <lineage>
        <taxon>Bacteria</taxon>
        <taxon>Bacillati</taxon>
        <taxon>Actinomycetota</taxon>
        <taxon>Candidatus Aquicultoria</taxon>
        <taxon>Candidatus Aquicultorales</taxon>
        <taxon>Candidatus Aquicultoraceae</taxon>
        <taxon>Candidatus Aquicultor</taxon>
    </lineage>
</organism>
<dbReference type="GO" id="GO:0005886">
    <property type="term" value="C:plasma membrane"/>
    <property type="evidence" value="ECO:0007669"/>
    <property type="project" value="UniProtKB-SubCell"/>
</dbReference>
<keyword evidence="4 8" id="KW-0406">Ion transport</keyword>
<dbReference type="GO" id="GO:0045259">
    <property type="term" value="C:proton-transporting ATP synthase complex"/>
    <property type="evidence" value="ECO:0007669"/>
    <property type="project" value="UniProtKB-KW"/>
</dbReference>
<gene>
    <name evidence="8" type="primary">atpC</name>
    <name evidence="13" type="ORF">A2074_06630</name>
</gene>
<evidence type="ECO:0000259" key="12">
    <source>
        <dbReference type="Pfam" id="PF02823"/>
    </source>
</evidence>
<keyword evidence="8" id="KW-1003">Cell membrane</keyword>
<keyword evidence="7 8" id="KW-0066">ATP synthesis</keyword>
<evidence type="ECO:0000256" key="3">
    <source>
        <dbReference type="ARBA" id="ARBA00022448"/>
    </source>
</evidence>
<protein>
    <recommendedName>
        <fullName evidence="8">ATP synthase epsilon chain</fullName>
    </recommendedName>
    <alternativeName>
        <fullName evidence="8">ATP synthase F1 sector epsilon subunit</fullName>
    </alternativeName>
    <alternativeName>
        <fullName evidence="8">F-ATPase epsilon subunit</fullName>
    </alternativeName>
</protein>
<dbReference type="HAMAP" id="MF_00530">
    <property type="entry name" value="ATP_synth_epsil_bac"/>
    <property type="match status" value="1"/>
</dbReference>
<keyword evidence="6 8" id="KW-0139">CF(1)</keyword>
<keyword evidence="8" id="KW-0375">Hydrogen ion transport</keyword>
<evidence type="ECO:0000256" key="5">
    <source>
        <dbReference type="ARBA" id="ARBA00023136"/>
    </source>
</evidence>
<keyword evidence="10" id="KW-0175">Coiled coil</keyword>
<dbReference type="InterPro" id="IPR001469">
    <property type="entry name" value="ATP_synth_F1_dsu/esu"/>
</dbReference>
<evidence type="ECO:0000313" key="13">
    <source>
        <dbReference type="EMBL" id="OFW31853.1"/>
    </source>
</evidence>
<evidence type="ECO:0000313" key="14">
    <source>
        <dbReference type="Proteomes" id="UP000178086"/>
    </source>
</evidence>
<evidence type="ECO:0000256" key="7">
    <source>
        <dbReference type="ARBA" id="ARBA00023310"/>
    </source>
</evidence>
<reference evidence="13 14" key="1">
    <citation type="journal article" date="2016" name="Nat. Commun.">
        <title>Thousands of microbial genomes shed light on interconnected biogeochemical processes in an aquifer system.</title>
        <authorList>
            <person name="Anantharaman K."/>
            <person name="Brown C.T."/>
            <person name="Hug L.A."/>
            <person name="Sharon I."/>
            <person name="Castelle C.J."/>
            <person name="Probst A.J."/>
            <person name="Thomas B.C."/>
            <person name="Singh A."/>
            <person name="Wilkins M.J."/>
            <person name="Karaoz U."/>
            <person name="Brodie E.L."/>
            <person name="Williams K.H."/>
            <person name="Hubbard S.S."/>
            <person name="Banfield J.F."/>
        </authorList>
    </citation>
    <scope>NUCLEOTIDE SEQUENCE [LARGE SCALE GENOMIC DNA]</scope>
</reference>
<keyword evidence="5 8" id="KW-0472">Membrane</keyword>
<evidence type="ECO:0000256" key="8">
    <source>
        <dbReference type="HAMAP-Rule" id="MF_00530"/>
    </source>
</evidence>
<sequence length="136" mass="14851">MADRKLLCEVVSPENIVYSGEADMVVALGIEGELGIMPQHIPIVTPLALGELRIFNSGQREFVAVLGGYLEFRENKLTILADAAELSHEIDIARAEAKRLAREQEIAEAKASGKMLLEAEVSLKKALVRLRVAQKG</sequence>
<dbReference type="CDD" id="cd12152">
    <property type="entry name" value="F1-ATPase_delta"/>
    <property type="match status" value="1"/>
</dbReference>
<dbReference type="InterPro" id="IPR036771">
    <property type="entry name" value="ATPsynth_dsu/esu_N"/>
</dbReference>